<dbReference type="PROSITE" id="PS50206">
    <property type="entry name" value="RHODANESE_3"/>
    <property type="match status" value="1"/>
</dbReference>
<proteinExistence type="predicted"/>
<dbReference type="SMART" id="SM00450">
    <property type="entry name" value="RHOD"/>
    <property type="match status" value="1"/>
</dbReference>
<dbReference type="AlphaFoldDB" id="A0A382Q624"/>
<gene>
    <name evidence="2" type="ORF">METZ01_LOCUS333908</name>
</gene>
<name>A0A382Q624_9ZZZZ</name>
<evidence type="ECO:0000259" key="1">
    <source>
        <dbReference type="PROSITE" id="PS50206"/>
    </source>
</evidence>
<reference evidence="2" key="1">
    <citation type="submission" date="2018-05" db="EMBL/GenBank/DDBJ databases">
        <authorList>
            <person name="Lanie J.A."/>
            <person name="Ng W.-L."/>
            <person name="Kazmierczak K.M."/>
            <person name="Andrzejewski T.M."/>
            <person name="Davidsen T.M."/>
            <person name="Wayne K.J."/>
            <person name="Tettelin H."/>
            <person name="Glass J.I."/>
            <person name="Rusch D."/>
            <person name="Podicherti R."/>
            <person name="Tsui H.-C.T."/>
            <person name="Winkler M.E."/>
        </authorList>
    </citation>
    <scope>NUCLEOTIDE SEQUENCE</scope>
</reference>
<accession>A0A382Q624</accession>
<dbReference type="SUPFAM" id="SSF52821">
    <property type="entry name" value="Rhodanese/Cell cycle control phosphatase"/>
    <property type="match status" value="1"/>
</dbReference>
<sequence>MKKILTLLISTLFATAIFAGEYPDISFKDLQSAIKAGKVAVIDVNGAKSYKKGHIPTAIDFRSNGKDLAKLLPKDKNTLVVAYCGGPGCSAYKRGAAAAEKLGYKNIKHLSLGISGWKKAGGDLAKK</sequence>
<feature type="domain" description="Rhodanese" evidence="1">
    <location>
        <begin position="35"/>
        <end position="126"/>
    </location>
</feature>
<dbReference type="Gene3D" id="3.40.250.10">
    <property type="entry name" value="Rhodanese-like domain"/>
    <property type="match status" value="1"/>
</dbReference>
<organism evidence="2">
    <name type="scientific">marine metagenome</name>
    <dbReference type="NCBI Taxonomy" id="408172"/>
    <lineage>
        <taxon>unclassified sequences</taxon>
        <taxon>metagenomes</taxon>
        <taxon>ecological metagenomes</taxon>
    </lineage>
</organism>
<evidence type="ECO:0000313" key="2">
    <source>
        <dbReference type="EMBL" id="SVC81054.1"/>
    </source>
</evidence>
<dbReference type="InterPro" id="IPR036873">
    <property type="entry name" value="Rhodanese-like_dom_sf"/>
</dbReference>
<dbReference type="EMBL" id="UINC01112250">
    <property type="protein sequence ID" value="SVC81054.1"/>
    <property type="molecule type" value="Genomic_DNA"/>
</dbReference>
<protein>
    <recommendedName>
        <fullName evidence="1">Rhodanese domain-containing protein</fullName>
    </recommendedName>
</protein>
<dbReference type="Pfam" id="PF00581">
    <property type="entry name" value="Rhodanese"/>
    <property type="match status" value="1"/>
</dbReference>
<dbReference type="InterPro" id="IPR001763">
    <property type="entry name" value="Rhodanese-like_dom"/>
</dbReference>